<feature type="transmembrane region" description="Helical" evidence="7">
    <location>
        <begin position="134"/>
        <end position="157"/>
    </location>
</feature>
<keyword evidence="3 7" id="KW-1003">Cell membrane</keyword>
<evidence type="ECO:0000256" key="1">
    <source>
        <dbReference type="ARBA" id="ARBA00004651"/>
    </source>
</evidence>
<evidence type="ECO:0000313" key="8">
    <source>
        <dbReference type="EMBL" id="QZN98458.1"/>
    </source>
</evidence>
<dbReference type="PRINTS" id="PR00953">
    <property type="entry name" value="TYPE3IMRPROT"/>
</dbReference>
<accession>A0A9E6ULR5</accession>
<dbReference type="GO" id="GO:0005886">
    <property type="term" value="C:plasma membrane"/>
    <property type="evidence" value="ECO:0007669"/>
    <property type="project" value="UniProtKB-SubCell"/>
</dbReference>
<comment type="similarity">
    <text evidence="2 7">Belongs to the FliR/MopE/SpaR family.</text>
</comment>
<evidence type="ECO:0000256" key="6">
    <source>
        <dbReference type="ARBA" id="ARBA00023136"/>
    </source>
</evidence>
<gene>
    <name evidence="8" type="primary">sctT</name>
    <name evidence="8" type="ORF">K6K41_15435</name>
</gene>
<dbReference type="AlphaFoldDB" id="A0A9E6ULR5"/>
<feature type="transmembrane region" description="Helical" evidence="7">
    <location>
        <begin position="74"/>
        <end position="100"/>
    </location>
</feature>
<proteinExistence type="inferred from homology"/>
<keyword evidence="5 7" id="KW-1133">Transmembrane helix</keyword>
<feature type="transmembrane region" description="Helical" evidence="7">
    <location>
        <begin position="44"/>
        <end position="62"/>
    </location>
</feature>
<organism evidence="8 9">
    <name type="scientific">Chenggangzhangella methanolivorans</name>
    <dbReference type="NCBI Taxonomy" id="1437009"/>
    <lineage>
        <taxon>Bacteria</taxon>
        <taxon>Pseudomonadati</taxon>
        <taxon>Pseudomonadota</taxon>
        <taxon>Alphaproteobacteria</taxon>
        <taxon>Hyphomicrobiales</taxon>
        <taxon>Methylopilaceae</taxon>
        <taxon>Chenggangzhangella</taxon>
    </lineage>
</organism>
<evidence type="ECO:0000256" key="2">
    <source>
        <dbReference type="ARBA" id="ARBA00009772"/>
    </source>
</evidence>
<dbReference type="NCBIfam" id="TIGR01401">
    <property type="entry name" value="fliR_like_III"/>
    <property type="match status" value="1"/>
</dbReference>
<evidence type="ECO:0000313" key="9">
    <source>
        <dbReference type="Proteomes" id="UP000825701"/>
    </source>
</evidence>
<evidence type="ECO:0000256" key="3">
    <source>
        <dbReference type="ARBA" id="ARBA00022475"/>
    </source>
</evidence>
<keyword evidence="9" id="KW-1185">Reference proteome</keyword>
<evidence type="ECO:0000256" key="4">
    <source>
        <dbReference type="ARBA" id="ARBA00022692"/>
    </source>
</evidence>
<reference evidence="8" key="1">
    <citation type="submission" date="2021-08" db="EMBL/GenBank/DDBJ databases">
        <authorList>
            <person name="Zhang H."/>
            <person name="Xu M."/>
            <person name="Yu Z."/>
            <person name="Yang L."/>
            <person name="Cai Y."/>
        </authorList>
    </citation>
    <scope>NUCLEOTIDE SEQUENCE</scope>
    <source>
        <strain evidence="8">CHL1</strain>
    </source>
</reference>
<feature type="transmembrane region" description="Helical" evidence="7">
    <location>
        <begin position="12"/>
        <end position="32"/>
    </location>
</feature>
<dbReference type="Proteomes" id="UP000825701">
    <property type="component" value="Chromosome"/>
</dbReference>
<evidence type="ECO:0000256" key="5">
    <source>
        <dbReference type="ARBA" id="ARBA00022989"/>
    </source>
</evidence>
<feature type="transmembrane region" description="Helical" evidence="7">
    <location>
        <begin position="190"/>
        <end position="212"/>
    </location>
</feature>
<sequence>MIEATDSLLAFLYPMLIATALATARAIGMVMITPAFTRTGVTGLLRSCIAVAIAAPMVPPTFDQISLLQGLSTLTVVGLMVKEVVIGALIGFVFGIPFWAAETAGDIVDLQRGTTAAQLVDPNAMSESSITGTLFSIVAVAIFFTSGGLGILADAVYRSYELWPASSFRPVVSQASGLALLKTLDGLMRIAVLLVAPIMVALLIADVMLGYLSRLAPQIHVFDLSLAVKNLLFAFLIVVYAMFLAPSLMREIGGLAGGFDLLRSLAEGR</sequence>
<dbReference type="KEGG" id="cmet:K6K41_15435"/>
<dbReference type="InterPro" id="IPR006304">
    <property type="entry name" value="T3SS_SpaR/YscT"/>
</dbReference>
<keyword evidence="6 7" id="KW-0472">Membrane</keyword>
<dbReference type="Pfam" id="PF01311">
    <property type="entry name" value="Bac_export_1"/>
    <property type="match status" value="1"/>
</dbReference>
<dbReference type="PANTHER" id="PTHR30065">
    <property type="entry name" value="FLAGELLAR BIOSYNTHETIC PROTEIN FLIR"/>
    <property type="match status" value="1"/>
</dbReference>
<dbReference type="InterPro" id="IPR002010">
    <property type="entry name" value="T3SS_IM_R"/>
</dbReference>
<keyword evidence="4 7" id="KW-0812">Transmembrane</keyword>
<dbReference type="GO" id="GO:0006605">
    <property type="term" value="P:protein targeting"/>
    <property type="evidence" value="ECO:0007669"/>
    <property type="project" value="UniProtKB-UniRule"/>
</dbReference>
<evidence type="ECO:0000256" key="7">
    <source>
        <dbReference type="RuleBase" id="RU362072"/>
    </source>
</evidence>
<feature type="transmembrane region" description="Helical" evidence="7">
    <location>
        <begin position="224"/>
        <end position="245"/>
    </location>
</feature>
<dbReference type="RefSeq" id="WP_261401383.1">
    <property type="nucleotide sequence ID" value="NZ_CP081869.1"/>
</dbReference>
<dbReference type="EMBL" id="CP081869">
    <property type="protein sequence ID" value="QZN98458.1"/>
    <property type="molecule type" value="Genomic_DNA"/>
</dbReference>
<comment type="subcellular location">
    <subcellularLocation>
        <location evidence="1 7">Cell membrane</location>
        <topology evidence="1 7">Multi-pass membrane protein</topology>
    </subcellularLocation>
</comment>
<dbReference type="PANTHER" id="PTHR30065:SF1">
    <property type="entry name" value="SURFACE PRESENTATION OF ANTIGENS PROTEIN SPAR"/>
    <property type="match status" value="1"/>
</dbReference>
<name>A0A9E6ULR5_9HYPH</name>
<protein>
    <submittedName>
        <fullName evidence="8">Type III secretion system export apparatus subunit SctT</fullName>
    </submittedName>
</protein>